<keyword evidence="6 7" id="KW-0520">NAD</keyword>
<keyword evidence="11" id="KW-1185">Reference proteome</keyword>
<dbReference type="SUPFAM" id="SSF55469">
    <property type="entry name" value="FMN-dependent nitroreductase-like"/>
    <property type="match status" value="1"/>
</dbReference>
<dbReference type="Gene3D" id="3.40.109.10">
    <property type="entry name" value="NADH Oxidase"/>
    <property type="match status" value="1"/>
</dbReference>
<keyword evidence="5 7" id="KW-0560">Oxidoreductase</keyword>
<evidence type="ECO:0000256" key="4">
    <source>
        <dbReference type="ARBA" id="ARBA00022857"/>
    </source>
</evidence>
<dbReference type="Proteomes" id="UP000662074">
    <property type="component" value="Unassembled WGS sequence"/>
</dbReference>
<dbReference type="GO" id="GO:0016491">
    <property type="term" value="F:oxidoreductase activity"/>
    <property type="evidence" value="ECO:0007669"/>
    <property type="project" value="UniProtKB-UniRule"/>
</dbReference>
<dbReference type="InterPro" id="IPR029479">
    <property type="entry name" value="Nitroreductase"/>
</dbReference>
<evidence type="ECO:0000256" key="6">
    <source>
        <dbReference type="ARBA" id="ARBA00023027"/>
    </source>
</evidence>
<evidence type="ECO:0000256" key="8">
    <source>
        <dbReference type="PIRSR" id="PIRSR000232-1"/>
    </source>
</evidence>
<evidence type="ECO:0000256" key="7">
    <source>
        <dbReference type="PIRNR" id="PIRNR000232"/>
    </source>
</evidence>
<organism evidence="10 11">
    <name type="scientific">Mucilaginibacter galii</name>
    <dbReference type="NCBI Taxonomy" id="2005073"/>
    <lineage>
        <taxon>Bacteria</taxon>
        <taxon>Pseudomonadati</taxon>
        <taxon>Bacteroidota</taxon>
        <taxon>Sphingobacteriia</taxon>
        <taxon>Sphingobacteriales</taxon>
        <taxon>Sphingobacteriaceae</taxon>
        <taxon>Mucilaginibacter</taxon>
    </lineage>
</organism>
<dbReference type="InterPro" id="IPR052530">
    <property type="entry name" value="NAD(P)H_nitroreductase"/>
</dbReference>
<keyword evidence="4 7" id="KW-0521">NADP</keyword>
<feature type="binding site" description="in other chain" evidence="8">
    <location>
        <begin position="16"/>
        <end position="18"/>
    </location>
    <ligand>
        <name>FMN</name>
        <dbReference type="ChEBI" id="CHEBI:58210"/>
        <note>ligand shared between dimeric partners</note>
    </ligand>
</feature>
<dbReference type="EC" id="1.-.-.-" evidence="7"/>
<comment type="cofactor">
    <cofactor evidence="8">
        <name>FMN</name>
        <dbReference type="ChEBI" id="CHEBI:58210"/>
    </cofactor>
    <text evidence="8">Binds 1 FMN per subunit.</text>
</comment>
<dbReference type="PIRSF" id="PIRSF000232">
    <property type="entry name" value="YdjA"/>
    <property type="match status" value="1"/>
</dbReference>
<evidence type="ECO:0000256" key="5">
    <source>
        <dbReference type="ARBA" id="ARBA00023002"/>
    </source>
</evidence>
<evidence type="ECO:0000256" key="1">
    <source>
        <dbReference type="ARBA" id="ARBA00007118"/>
    </source>
</evidence>
<name>A0A917N3L6_9SPHI</name>
<gene>
    <name evidence="10" type="ORF">GCM10011425_38810</name>
</gene>
<evidence type="ECO:0000313" key="10">
    <source>
        <dbReference type="EMBL" id="GGI52669.1"/>
    </source>
</evidence>
<dbReference type="EMBL" id="BMDO01000015">
    <property type="protein sequence ID" value="GGI52669.1"/>
    <property type="molecule type" value="Genomic_DNA"/>
</dbReference>
<dbReference type="CDD" id="cd02135">
    <property type="entry name" value="YdjA-like"/>
    <property type="match status" value="1"/>
</dbReference>
<evidence type="ECO:0000259" key="9">
    <source>
        <dbReference type="Pfam" id="PF00881"/>
    </source>
</evidence>
<reference evidence="10" key="2">
    <citation type="submission" date="2020-09" db="EMBL/GenBank/DDBJ databases">
        <authorList>
            <person name="Sun Q."/>
            <person name="Sedlacek I."/>
        </authorList>
    </citation>
    <scope>NUCLEOTIDE SEQUENCE</scope>
    <source>
        <strain evidence="10">CCM 8711</strain>
    </source>
</reference>
<accession>A0A917N3L6</accession>
<comment type="caution">
    <text evidence="10">The sequence shown here is derived from an EMBL/GenBank/DDBJ whole genome shotgun (WGS) entry which is preliminary data.</text>
</comment>
<feature type="domain" description="Nitroreductase" evidence="9">
    <location>
        <begin position="13"/>
        <end position="173"/>
    </location>
</feature>
<dbReference type="AlphaFoldDB" id="A0A917N3L6"/>
<dbReference type="RefSeq" id="WP_188418773.1">
    <property type="nucleotide sequence ID" value="NZ_BMDO01000015.1"/>
</dbReference>
<keyword evidence="3 7" id="KW-0288">FMN</keyword>
<reference evidence="10" key="1">
    <citation type="journal article" date="2014" name="Int. J. Syst. Evol. Microbiol.">
        <title>Complete genome sequence of Corynebacterium casei LMG S-19264T (=DSM 44701T), isolated from a smear-ripened cheese.</title>
        <authorList>
            <consortium name="US DOE Joint Genome Institute (JGI-PGF)"/>
            <person name="Walter F."/>
            <person name="Albersmeier A."/>
            <person name="Kalinowski J."/>
            <person name="Ruckert C."/>
        </authorList>
    </citation>
    <scope>NUCLEOTIDE SEQUENCE</scope>
    <source>
        <strain evidence="10">CCM 8711</strain>
    </source>
</reference>
<sequence>MDSTTFTTIAENIKTRRTIKPGMMNGQKIPNSHVAALLELADWAPTHAFTEPWRFVVYENPTTFCQQHAELYKQAAEAAGNFNPTTYNNLANMGANVSHVVIAIMHRSELSKLPVVEEVAAASCAIQNLLLGATALNIGSFWSTGGATLKPVMKEFLGLGQEDQVLGLLYLGYSDVHPEGVRKTPLEEKIKWVA</sequence>
<dbReference type="PANTHER" id="PTHR43821:SF1">
    <property type="entry name" value="NAD(P)H NITROREDUCTASE YDJA-RELATED"/>
    <property type="match status" value="1"/>
</dbReference>
<comment type="similarity">
    <text evidence="1 7">Belongs to the nitroreductase family.</text>
</comment>
<evidence type="ECO:0000256" key="3">
    <source>
        <dbReference type="ARBA" id="ARBA00022643"/>
    </source>
</evidence>
<evidence type="ECO:0000313" key="11">
    <source>
        <dbReference type="Proteomes" id="UP000662074"/>
    </source>
</evidence>
<proteinExistence type="inferred from homology"/>
<evidence type="ECO:0000256" key="2">
    <source>
        <dbReference type="ARBA" id="ARBA00022630"/>
    </source>
</evidence>
<dbReference type="InterPro" id="IPR000415">
    <property type="entry name" value="Nitroreductase-like"/>
</dbReference>
<feature type="binding site" evidence="8">
    <location>
        <position position="47"/>
    </location>
    <ligand>
        <name>FMN</name>
        <dbReference type="ChEBI" id="CHEBI:58210"/>
        <note>ligand shared between dimeric partners</note>
    </ligand>
</feature>
<keyword evidence="2 7" id="KW-0285">Flavoprotein</keyword>
<protein>
    <recommendedName>
        <fullName evidence="7">Putative NAD(P)H nitroreductase</fullName>
        <ecNumber evidence="7">1.-.-.-</ecNumber>
    </recommendedName>
</protein>
<dbReference type="PANTHER" id="PTHR43821">
    <property type="entry name" value="NAD(P)H NITROREDUCTASE YDJA-RELATED"/>
    <property type="match status" value="1"/>
</dbReference>
<dbReference type="Pfam" id="PF00881">
    <property type="entry name" value="Nitroreductase"/>
    <property type="match status" value="1"/>
</dbReference>
<dbReference type="InterPro" id="IPR026021">
    <property type="entry name" value="YdjA-like"/>
</dbReference>
<feature type="binding site" description="in other chain" evidence="8">
    <location>
        <begin position="142"/>
        <end position="144"/>
    </location>
    <ligand>
        <name>FMN</name>
        <dbReference type="ChEBI" id="CHEBI:58210"/>
        <note>ligand shared between dimeric partners</note>
    </ligand>
</feature>